<gene>
    <name evidence="2" type="ORF">RC74_20230</name>
</gene>
<keyword evidence="1" id="KW-0812">Transmembrane</keyword>
<feature type="transmembrane region" description="Helical" evidence="1">
    <location>
        <begin position="43"/>
        <end position="64"/>
    </location>
</feature>
<dbReference type="Proteomes" id="UP000070371">
    <property type="component" value="Chromosome"/>
</dbReference>
<protein>
    <submittedName>
        <fullName evidence="2">Uncharacterized protein</fullName>
    </submittedName>
</protein>
<evidence type="ECO:0000313" key="2">
    <source>
        <dbReference type="EMBL" id="AML53271.1"/>
    </source>
</evidence>
<keyword evidence="3" id="KW-1185">Reference proteome</keyword>
<proteinExistence type="predicted"/>
<name>A0A126V4L3_9RHOB</name>
<evidence type="ECO:0000313" key="3">
    <source>
        <dbReference type="Proteomes" id="UP000070371"/>
    </source>
</evidence>
<dbReference type="EMBL" id="CP014327">
    <property type="protein sequence ID" value="AML53271.1"/>
    <property type="molecule type" value="Genomic_DNA"/>
</dbReference>
<dbReference type="KEGG" id="hat:RC74_20230"/>
<dbReference type="STRING" id="1579316.RC74_20230"/>
<dbReference type="AlphaFoldDB" id="A0A126V4L3"/>
<organism evidence="2 3">
    <name type="scientific">Falsihalocynthiibacter arcticus</name>
    <dbReference type="NCBI Taxonomy" id="1579316"/>
    <lineage>
        <taxon>Bacteria</taxon>
        <taxon>Pseudomonadati</taxon>
        <taxon>Pseudomonadota</taxon>
        <taxon>Alphaproteobacteria</taxon>
        <taxon>Rhodobacterales</taxon>
        <taxon>Roseobacteraceae</taxon>
        <taxon>Falsihalocynthiibacter</taxon>
    </lineage>
</organism>
<keyword evidence="1" id="KW-0472">Membrane</keyword>
<reference evidence="2 3" key="1">
    <citation type="submission" date="2016-02" db="EMBL/GenBank/DDBJ databases">
        <title>Complete genome sequence of Halocynthiibacter arcticus PAMC 20958t from arctic marine sediment.</title>
        <authorList>
            <person name="Lee Y.M."/>
            <person name="Baek K."/>
            <person name="Lee H.K."/>
            <person name="Shin S.C."/>
        </authorList>
    </citation>
    <scope>NUCLEOTIDE SEQUENCE [LARGE SCALE GENOMIC DNA]</scope>
    <source>
        <strain evidence="2">PAMC 20958</strain>
    </source>
</reference>
<accession>A0A126V4L3</accession>
<evidence type="ECO:0000256" key="1">
    <source>
        <dbReference type="SAM" id="Phobius"/>
    </source>
</evidence>
<sequence>MTAERPWETMGAFLIHGSDRGRIAEFYEVFTVGLRRVEGFRAIFGKILGIHGLFLHFSYLHYMWCFYFKYYTMGANN</sequence>
<keyword evidence="1" id="KW-1133">Transmembrane helix</keyword>